<dbReference type="InterPro" id="IPR000626">
    <property type="entry name" value="Ubiquitin-like_dom"/>
</dbReference>
<dbReference type="Gene3D" id="3.10.20.90">
    <property type="entry name" value="Phosphatidylinositol 3-kinase Catalytic Subunit, Chain A, domain 1"/>
    <property type="match status" value="2"/>
</dbReference>
<gene>
    <name evidence="2" type="ORF">niasHS_009623</name>
</gene>
<dbReference type="InterPro" id="IPR029071">
    <property type="entry name" value="Ubiquitin-like_domsf"/>
</dbReference>
<dbReference type="Pfam" id="PF00240">
    <property type="entry name" value="ubiquitin"/>
    <property type="match status" value="1"/>
</dbReference>
<proteinExistence type="predicted"/>
<comment type="caution">
    <text evidence="2">The sequence shown here is derived from an EMBL/GenBank/DDBJ whole genome shotgun (WGS) entry which is preliminary data.</text>
</comment>
<protein>
    <recommendedName>
        <fullName evidence="1">Ubiquitin-like domain-containing protein</fullName>
    </recommendedName>
</protein>
<dbReference type="EMBL" id="JBICCN010000151">
    <property type="protein sequence ID" value="KAL3088949.1"/>
    <property type="molecule type" value="Genomic_DNA"/>
</dbReference>
<sequence>MLKQKIEIKLGFKPMIQSLTYSHNQKQYPLLGDDTKTLEDHGITDRESAQLGFSEFEICVFNELKENIKDMVGIPPEKQKISIDKEGEANHRVPQDNEDMLSIVEEGDVVVSKCPANQFEIFVQYGYRKKAITVYGTDMVENLKKVIKKEIGIVPAKQTLTIHTVLEDGKQIQNFGIGPSSTIYLSGFESKPRRRD</sequence>
<dbReference type="CDD" id="cd17039">
    <property type="entry name" value="Ubl_ubiquitin_like"/>
    <property type="match status" value="1"/>
</dbReference>
<name>A0ABD2JEA8_HETSC</name>
<dbReference type="Proteomes" id="UP001620645">
    <property type="component" value="Unassembled WGS sequence"/>
</dbReference>
<evidence type="ECO:0000313" key="2">
    <source>
        <dbReference type="EMBL" id="KAL3088949.1"/>
    </source>
</evidence>
<evidence type="ECO:0000313" key="3">
    <source>
        <dbReference type="Proteomes" id="UP001620645"/>
    </source>
</evidence>
<feature type="domain" description="Ubiquitin-like" evidence="1">
    <location>
        <begin position="119"/>
        <end position="185"/>
    </location>
</feature>
<dbReference type="Pfam" id="PF14560">
    <property type="entry name" value="Ubiquitin_2"/>
    <property type="match status" value="2"/>
</dbReference>
<dbReference type="SUPFAM" id="SSF54236">
    <property type="entry name" value="Ubiquitin-like"/>
    <property type="match status" value="2"/>
</dbReference>
<accession>A0ABD2JEA8</accession>
<reference evidence="2 3" key="1">
    <citation type="submission" date="2024-10" db="EMBL/GenBank/DDBJ databases">
        <authorList>
            <person name="Kim D."/>
        </authorList>
    </citation>
    <scope>NUCLEOTIDE SEQUENCE [LARGE SCALE GENOMIC DNA]</scope>
    <source>
        <strain evidence="2">Taebaek</strain>
    </source>
</reference>
<organism evidence="2 3">
    <name type="scientific">Heterodera schachtii</name>
    <name type="common">Sugarbeet cyst nematode worm</name>
    <name type="synonym">Tylenchus schachtii</name>
    <dbReference type="NCBI Taxonomy" id="97005"/>
    <lineage>
        <taxon>Eukaryota</taxon>
        <taxon>Metazoa</taxon>
        <taxon>Ecdysozoa</taxon>
        <taxon>Nematoda</taxon>
        <taxon>Chromadorea</taxon>
        <taxon>Rhabditida</taxon>
        <taxon>Tylenchina</taxon>
        <taxon>Tylenchomorpha</taxon>
        <taxon>Tylenchoidea</taxon>
        <taxon>Heteroderidae</taxon>
        <taxon>Heteroderinae</taxon>
        <taxon>Heterodera</taxon>
    </lineage>
</organism>
<keyword evidence="3" id="KW-1185">Reference proteome</keyword>
<dbReference type="AlphaFoldDB" id="A0ABD2JEA8"/>
<evidence type="ECO:0000259" key="1">
    <source>
        <dbReference type="PROSITE" id="PS50053"/>
    </source>
</evidence>
<dbReference type="PROSITE" id="PS50053">
    <property type="entry name" value="UBIQUITIN_2"/>
    <property type="match status" value="1"/>
</dbReference>